<dbReference type="AlphaFoldDB" id="A0A8B8J4G7"/>
<feature type="transmembrane region" description="Helical" evidence="1">
    <location>
        <begin position="12"/>
        <end position="35"/>
    </location>
</feature>
<name>A0A8B8J4G7_PHODC</name>
<dbReference type="GeneID" id="103706843"/>
<keyword evidence="2" id="KW-1185">Reference proteome</keyword>
<keyword evidence="1" id="KW-0472">Membrane</keyword>
<accession>A0A8B8J4G7</accession>
<sequence>MRAKPYMTPVPFSSTVIAGGVAISLSVLVAISLLLHRRSRICASAGDLFLHLGGPLSLVLVRHCCRVRGSSPQLPPLDLALSAASLQAFHRLEQSDMRSTTSTRDTLPSIGMPSTRTTRIRPLSPSLSLLLSFSAILAFSIRSKGSWRSFLKIKGFLAQLFKDQRVLGNLMHWAAILSG</sequence>
<organism evidence="2 3">
    <name type="scientific">Phoenix dactylifera</name>
    <name type="common">Date palm</name>
    <dbReference type="NCBI Taxonomy" id="42345"/>
    <lineage>
        <taxon>Eukaryota</taxon>
        <taxon>Viridiplantae</taxon>
        <taxon>Streptophyta</taxon>
        <taxon>Embryophyta</taxon>
        <taxon>Tracheophyta</taxon>
        <taxon>Spermatophyta</taxon>
        <taxon>Magnoliopsida</taxon>
        <taxon>Liliopsida</taxon>
        <taxon>Arecaceae</taxon>
        <taxon>Coryphoideae</taxon>
        <taxon>Phoeniceae</taxon>
        <taxon>Phoenix</taxon>
    </lineage>
</organism>
<proteinExistence type="predicted"/>
<reference evidence="2" key="1">
    <citation type="journal article" date="2019" name="Nat. Commun.">
        <title>Genome-wide association mapping of date palm fruit traits.</title>
        <authorList>
            <person name="Hazzouri K.M."/>
            <person name="Gros-Balthazard M."/>
            <person name="Flowers J.M."/>
            <person name="Copetti D."/>
            <person name="Lemansour A."/>
            <person name="Lebrun M."/>
            <person name="Masmoudi K."/>
            <person name="Ferrand S."/>
            <person name="Dhar M.I."/>
            <person name="Fresquez Z.A."/>
            <person name="Rosas U."/>
            <person name="Zhang J."/>
            <person name="Talag J."/>
            <person name="Lee S."/>
            <person name="Kudrna D."/>
            <person name="Powell R.F."/>
            <person name="Leitch I.J."/>
            <person name="Krueger R.R."/>
            <person name="Wing R.A."/>
            <person name="Amiri K.M.A."/>
            <person name="Purugganan M.D."/>
        </authorList>
    </citation>
    <scope>NUCLEOTIDE SEQUENCE [LARGE SCALE GENOMIC DNA]</scope>
    <source>
        <strain evidence="2">cv. Khalas</strain>
    </source>
</reference>
<evidence type="ECO:0000256" key="1">
    <source>
        <dbReference type="SAM" id="Phobius"/>
    </source>
</evidence>
<protein>
    <submittedName>
        <fullName evidence="3">Uncharacterized protein LOC103706843 isoform X1</fullName>
    </submittedName>
</protein>
<evidence type="ECO:0000313" key="2">
    <source>
        <dbReference type="Proteomes" id="UP000228380"/>
    </source>
</evidence>
<gene>
    <name evidence="3" type="primary">LOC103706843</name>
</gene>
<keyword evidence="1" id="KW-1133">Transmembrane helix</keyword>
<reference evidence="3" key="2">
    <citation type="submission" date="2025-08" db="UniProtKB">
        <authorList>
            <consortium name="RefSeq"/>
        </authorList>
    </citation>
    <scope>IDENTIFICATION</scope>
    <source>
        <tissue evidence="3">Young leaves</tissue>
    </source>
</reference>
<evidence type="ECO:0000313" key="3">
    <source>
        <dbReference type="RefSeq" id="XP_026660353.2"/>
    </source>
</evidence>
<keyword evidence="1" id="KW-0812">Transmembrane</keyword>
<dbReference type="RefSeq" id="XP_026660353.2">
    <property type="nucleotide sequence ID" value="XM_026804552.2"/>
</dbReference>
<dbReference type="KEGG" id="pda:103706843"/>
<dbReference type="Proteomes" id="UP000228380">
    <property type="component" value="Chromosome 4"/>
</dbReference>